<sequence>MKKLLRMMLIFIITIITVLVVFLASVYFVNLFSKEREKEKIESYGQMVPVDGKKMNVLIQGSGKETVVLLPGYGTASPVLDFMPLVNELSPYYRVVVIEPFGYGLSDDTDKVRTSQNIVDEIHECLQKLNIKKYTMMGHSISGIYGLEYVNQYEKEVTAFVGIDSSVPKQDTDDELPVSSLQLLDQSGFYRLLVKLNPEQLITPKVDDKTKEQIKMLTFKNFLNESQASEAENFTNNFKSAERLQYPKELPVIFYLADQTEAETPSWKPMHEDLLKNSNHGKVVTFKGGHYLHHTKSKEIADDFRDFMSKMKREH</sequence>
<dbReference type="GO" id="GO:0016787">
    <property type="term" value="F:hydrolase activity"/>
    <property type="evidence" value="ECO:0007669"/>
    <property type="project" value="UniProtKB-KW"/>
</dbReference>
<keyword evidence="1" id="KW-0472">Membrane</keyword>
<dbReference type="EMBL" id="JOTP01000024">
    <property type="protein sequence ID" value="KEP25380.1"/>
    <property type="molecule type" value="Genomic_DNA"/>
</dbReference>
<dbReference type="OrthoDB" id="1817159at2"/>
<evidence type="ECO:0000313" key="4">
    <source>
        <dbReference type="Proteomes" id="UP000028091"/>
    </source>
</evidence>
<evidence type="ECO:0000313" key="3">
    <source>
        <dbReference type="EMBL" id="KEP25380.1"/>
    </source>
</evidence>
<reference evidence="3 4" key="1">
    <citation type="submission" date="2012-09" db="EMBL/GenBank/DDBJ databases">
        <title>Genome Sequence of Bacillus sp. DW5-4.</title>
        <authorList>
            <person name="Lai Q."/>
            <person name="Liu Y."/>
            <person name="Shao Z."/>
        </authorList>
    </citation>
    <scope>NUCLEOTIDE SEQUENCE [LARGE SCALE GENOMIC DNA]</scope>
    <source>
        <strain evidence="3 4">DW5-4</strain>
    </source>
</reference>
<feature type="transmembrane region" description="Helical" evidence="1">
    <location>
        <begin position="7"/>
        <end position="29"/>
    </location>
</feature>
<proteinExistence type="predicted"/>
<keyword evidence="1" id="KW-1133">Transmembrane helix</keyword>
<dbReference type="Gene3D" id="3.40.50.1820">
    <property type="entry name" value="alpha/beta hydrolase"/>
    <property type="match status" value="1"/>
</dbReference>
<gene>
    <name evidence="3" type="ORF">BA70_09245</name>
</gene>
<dbReference type="PANTHER" id="PTHR43798">
    <property type="entry name" value="MONOACYLGLYCEROL LIPASE"/>
    <property type="match status" value="1"/>
</dbReference>
<keyword evidence="1" id="KW-0812">Transmembrane</keyword>
<dbReference type="InterPro" id="IPR050266">
    <property type="entry name" value="AB_hydrolase_sf"/>
</dbReference>
<keyword evidence="4" id="KW-1185">Reference proteome</keyword>
<evidence type="ECO:0000256" key="1">
    <source>
        <dbReference type="SAM" id="Phobius"/>
    </source>
</evidence>
<name>A0A081L804_9BACI</name>
<organism evidence="3 4">
    <name type="scientific">Bacillus zhangzhouensis</name>
    <dbReference type="NCBI Taxonomy" id="1178540"/>
    <lineage>
        <taxon>Bacteria</taxon>
        <taxon>Bacillati</taxon>
        <taxon>Bacillota</taxon>
        <taxon>Bacilli</taxon>
        <taxon>Bacillales</taxon>
        <taxon>Bacillaceae</taxon>
        <taxon>Bacillus</taxon>
    </lineage>
</organism>
<dbReference type="PANTHER" id="PTHR43798:SF33">
    <property type="entry name" value="HYDROLASE, PUTATIVE (AFU_ORTHOLOGUE AFUA_2G14860)-RELATED"/>
    <property type="match status" value="1"/>
</dbReference>
<dbReference type="Pfam" id="PF00561">
    <property type="entry name" value="Abhydrolase_1"/>
    <property type="match status" value="1"/>
</dbReference>
<dbReference type="InterPro" id="IPR029058">
    <property type="entry name" value="AB_hydrolase_fold"/>
</dbReference>
<accession>A0A081L804</accession>
<comment type="caution">
    <text evidence="3">The sequence shown here is derived from an EMBL/GenBank/DDBJ whole genome shotgun (WGS) entry which is preliminary data.</text>
</comment>
<dbReference type="InterPro" id="IPR000073">
    <property type="entry name" value="AB_hydrolase_1"/>
</dbReference>
<dbReference type="AlphaFoldDB" id="A0A081L804"/>
<dbReference type="RefSeq" id="WP_034324091.1">
    <property type="nucleotide sequence ID" value="NZ_JOTP01000024.1"/>
</dbReference>
<keyword evidence="3" id="KW-0378">Hydrolase</keyword>
<evidence type="ECO:0000259" key="2">
    <source>
        <dbReference type="Pfam" id="PF00561"/>
    </source>
</evidence>
<dbReference type="GO" id="GO:0016020">
    <property type="term" value="C:membrane"/>
    <property type="evidence" value="ECO:0007669"/>
    <property type="project" value="TreeGrafter"/>
</dbReference>
<feature type="domain" description="AB hydrolase-1" evidence="2">
    <location>
        <begin position="66"/>
        <end position="295"/>
    </location>
</feature>
<protein>
    <submittedName>
        <fullName evidence="3">Alpha/beta hydrolase</fullName>
    </submittedName>
</protein>
<dbReference type="Proteomes" id="UP000028091">
    <property type="component" value="Unassembled WGS sequence"/>
</dbReference>
<dbReference type="SUPFAM" id="SSF53474">
    <property type="entry name" value="alpha/beta-Hydrolases"/>
    <property type="match status" value="1"/>
</dbReference>
<dbReference type="eggNOG" id="COG0596">
    <property type="taxonomic scope" value="Bacteria"/>
</dbReference>